<reference evidence="6 7" key="1">
    <citation type="submission" date="2017-11" db="EMBL/GenBank/DDBJ databases">
        <title>Comparitive Functional Genomics of Dry Heat Resistant strains isolated from the Viking Spacecraft.</title>
        <authorList>
            <person name="Seuylemezian A."/>
            <person name="Cooper K."/>
            <person name="Vaishampayan P."/>
        </authorList>
    </citation>
    <scope>NUCLEOTIDE SEQUENCE [LARGE SCALE GENOMIC DNA]</scope>
    <source>
        <strain evidence="6 7">V1-29</strain>
    </source>
</reference>
<feature type="transmembrane region" description="Helical" evidence="5">
    <location>
        <begin position="183"/>
        <end position="204"/>
    </location>
</feature>
<evidence type="ECO:0000256" key="2">
    <source>
        <dbReference type="ARBA" id="ARBA00022692"/>
    </source>
</evidence>
<keyword evidence="2 5" id="KW-0812">Transmembrane</keyword>
<feature type="transmembrane region" description="Helical" evidence="5">
    <location>
        <begin position="17"/>
        <end position="38"/>
    </location>
</feature>
<dbReference type="AlphaFoldDB" id="A0A2N5M9W1"/>
<dbReference type="Proteomes" id="UP000234748">
    <property type="component" value="Unassembled WGS sequence"/>
</dbReference>
<evidence type="ECO:0000256" key="4">
    <source>
        <dbReference type="ARBA" id="ARBA00023136"/>
    </source>
</evidence>
<comment type="caution">
    <text evidence="6">The sequence shown here is derived from an EMBL/GenBank/DDBJ whole genome shotgun (WGS) entry which is preliminary data.</text>
</comment>
<dbReference type="PANTHER" id="PTHR35529:SF2">
    <property type="entry name" value="SPORULATION PROTEIN YTAF-RELATED"/>
    <property type="match status" value="1"/>
</dbReference>
<keyword evidence="4 5" id="KW-0472">Membrane</keyword>
<keyword evidence="3 5" id="KW-1133">Transmembrane helix</keyword>
<feature type="transmembrane region" description="Helical" evidence="5">
    <location>
        <begin position="216"/>
        <end position="233"/>
    </location>
</feature>
<name>A0A2N5M9W1_9BACI</name>
<dbReference type="Pfam" id="PF02659">
    <property type="entry name" value="Mntp"/>
    <property type="match status" value="2"/>
</dbReference>
<dbReference type="PANTHER" id="PTHR35529">
    <property type="entry name" value="MANGANESE EFFLUX PUMP MNTP-RELATED"/>
    <property type="match status" value="1"/>
</dbReference>
<keyword evidence="1" id="KW-1003">Cell membrane</keyword>
<organism evidence="6 7">
    <name type="scientific">Peribacillus deserti</name>
    <dbReference type="NCBI Taxonomy" id="673318"/>
    <lineage>
        <taxon>Bacteria</taxon>
        <taxon>Bacillati</taxon>
        <taxon>Bacillota</taxon>
        <taxon>Bacilli</taxon>
        <taxon>Bacillales</taxon>
        <taxon>Bacillaceae</taxon>
        <taxon>Peribacillus</taxon>
    </lineage>
</organism>
<dbReference type="NCBIfam" id="TIGR02840">
    <property type="entry name" value="spore_YtaF"/>
    <property type="match status" value="1"/>
</dbReference>
<feature type="transmembrane region" description="Helical" evidence="5">
    <location>
        <begin position="50"/>
        <end position="75"/>
    </location>
</feature>
<feature type="transmembrane region" description="Helical" evidence="5">
    <location>
        <begin position="158"/>
        <end position="177"/>
    </location>
</feature>
<evidence type="ECO:0000313" key="6">
    <source>
        <dbReference type="EMBL" id="PLT31127.1"/>
    </source>
</evidence>
<evidence type="ECO:0000256" key="1">
    <source>
        <dbReference type="ARBA" id="ARBA00022475"/>
    </source>
</evidence>
<dbReference type="InterPro" id="IPR014205">
    <property type="entry name" value="Spore_YtaF"/>
</dbReference>
<evidence type="ECO:0000313" key="7">
    <source>
        <dbReference type="Proteomes" id="UP000234748"/>
    </source>
</evidence>
<evidence type="ECO:0000256" key="5">
    <source>
        <dbReference type="SAM" id="Phobius"/>
    </source>
</evidence>
<feature type="transmembrane region" description="Helical" evidence="5">
    <location>
        <begin position="81"/>
        <end position="101"/>
    </location>
</feature>
<sequence length="234" mass="25117">MKHQLVPAGGIPMFIELLFIMLLGISLSFDSFAVGFSYGIKGIHTPFTSLLTIGFFTGAVFFVSMLFGQGISQYISAESTSLIGGLILICLGSIAVINAAIKKEKNLSARAVVPLEGTAINKRKIIRILNIKIVIEILKNPEKADVNQSGRISFKESFMLGIALSLDASGVGIGAGFQEYPLILTPIIIAIISGIFLTVGTNLGQRFSNIKWVCKIQFLPGCLLLLLGLLKILS</sequence>
<dbReference type="EMBL" id="PGUY01000012">
    <property type="protein sequence ID" value="PLT31127.1"/>
    <property type="molecule type" value="Genomic_DNA"/>
</dbReference>
<evidence type="ECO:0000256" key="3">
    <source>
        <dbReference type="ARBA" id="ARBA00022989"/>
    </source>
</evidence>
<proteinExistence type="predicted"/>
<gene>
    <name evidence="6" type="primary">ytaF</name>
    <name evidence="6" type="ORF">CUU66_03995</name>
</gene>
<keyword evidence="7" id="KW-1185">Reference proteome</keyword>
<dbReference type="OrthoDB" id="1679205at2"/>
<accession>A0A2N5M9W1</accession>
<dbReference type="InterPro" id="IPR003810">
    <property type="entry name" value="Mntp/YtaF"/>
</dbReference>
<protein>
    <submittedName>
        <fullName evidence="6">Sporulation membrane protein YtaF</fullName>
    </submittedName>
</protein>